<organism evidence="7 10">
    <name type="scientific">Myxococcus fulvus</name>
    <dbReference type="NCBI Taxonomy" id="33"/>
    <lineage>
        <taxon>Bacteria</taxon>
        <taxon>Pseudomonadati</taxon>
        <taxon>Myxococcota</taxon>
        <taxon>Myxococcia</taxon>
        <taxon>Myxococcales</taxon>
        <taxon>Cystobacterineae</taxon>
        <taxon>Myxococcaceae</taxon>
        <taxon>Myxococcus</taxon>
    </lineage>
</organism>
<evidence type="ECO:0000256" key="4">
    <source>
        <dbReference type="ARBA" id="ARBA00022840"/>
    </source>
</evidence>
<dbReference type="STRING" id="1334629.MFUL124B02_13825"/>
<dbReference type="Pfam" id="PF00271">
    <property type="entry name" value="Helicase_C"/>
    <property type="match status" value="1"/>
</dbReference>
<dbReference type="SMART" id="SM00490">
    <property type="entry name" value="HELICc"/>
    <property type="match status" value="1"/>
</dbReference>
<evidence type="ECO:0000313" key="8">
    <source>
        <dbReference type="EMBL" id="SEU34647.1"/>
    </source>
</evidence>
<dbReference type="InterPro" id="IPR050699">
    <property type="entry name" value="RNA-DNA_Helicase"/>
</dbReference>
<dbReference type="GO" id="GO:0005524">
    <property type="term" value="F:ATP binding"/>
    <property type="evidence" value="ECO:0007669"/>
    <property type="project" value="UniProtKB-KW"/>
</dbReference>
<dbReference type="SUPFAM" id="SSF52540">
    <property type="entry name" value="P-loop containing nucleoside triphosphate hydrolases"/>
    <property type="match status" value="2"/>
</dbReference>
<keyword evidence="4" id="KW-0067">ATP-binding</keyword>
<keyword evidence="1" id="KW-0547">Nucleotide-binding</keyword>
<evidence type="ECO:0000313" key="9">
    <source>
        <dbReference type="Proteomes" id="UP000183760"/>
    </source>
</evidence>
<evidence type="ECO:0000313" key="7">
    <source>
        <dbReference type="EMBL" id="GEN10300.1"/>
    </source>
</evidence>
<dbReference type="Proteomes" id="UP000183760">
    <property type="component" value="Unassembled WGS sequence"/>
</dbReference>
<dbReference type="PROSITE" id="PS51194">
    <property type="entry name" value="HELICASE_CTER"/>
    <property type="match status" value="1"/>
</dbReference>
<keyword evidence="9" id="KW-1185">Reference proteome</keyword>
<keyword evidence="2" id="KW-0378">Hydrolase</keyword>
<name>A0A511T7Z1_MYXFU</name>
<comment type="caution">
    <text evidence="7">The sequence shown here is derived from an EMBL/GenBank/DDBJ whole genome shotgun (WGS) entry which is preliminary data.</text>
</comment>
<dbReference type="PANTHER" id="PTHR12131:SF1">
    <property type="entry name" value="ATP-DEPENDENT RNA HELICASE SUPV3L1, MITOCHONDRIAL-RELATED"/>
    <property type="match status" value="1"/>
</dbReference>
<gene>
    <name evidence="7" type="ORF">MFU01_53370</name>
    <name evidence="8" type="ORF">SAMN05443572_11097</name>
</gene>
<evidence type="ECO:0000256" key="5">
    <source>
        <dbReference type="SAM" id="MobiDB-lite"/>
    </source>
</evidence>
<dbReference type="InterPro" id="IPR027417">
    <property type="entry name" value="P-loop_NTPase"/>
</dbReference>
<dbReference type="AlphaFoldDB" id="A0A511T7Z1"/>
<evidence type="ECO:0000256" key="1">
    <source>
        <dbReference type="ARBA" id="ARBA00022741"/>
    </source>
</evidence>
<keyword evidence="3 8" id="KW-0347">Helicase</keyword>
<dbReference type="PANTHER" id="PTHR12131">
    <property type="entry name" value="ATP-DEPENDENT RNA AND DNA HELICASE"/>
    <property type="match status" value="1"/>
</dbReference>
<feature type="domain" description="Helicase C-terminal" evidence="6">
    <location>
        <begin position="171"/>
        <end position="336"/>
    </location>
</feature>
<dbReference type="InterPro" id="IPR055206">
    <property type="entry name" value="DEXQc_SUV3"/>
</dbReference>
<evidence type="ECO:0000313" key="10">
    <source>
        <dbReference type="Proteomes" id="UP000321514"/>
    </source>
</evidence>
<reference evidence="8 9" key="1">
    <citation type="submission" date="2016-10" db="EMBL/GenBank/DDBJ databases">
        <authorList>
            <person name="Varghese N."/>
            <person name="Submissions S."/>
        </authorList>
    </citation>
    <scope>NUCLEOTIDE SEQUENCE [LARGE SCALE GENOMIC DNA]</scope>
    <source>
        <strain evidence="8 9">DSM 16525</strain>
    </source>
</reference>
<sequence>MGWKAVAGREAGPEVRLSAMNSSASGRSSVVVAELGPTNTGKTHRAIERMLEHDTGMMGLPLRLLAREVYDRVTARVGEGRVALMTGEEKRLPPRPDYWICTVEAMPLDRAVDFLAVDEIQLAAHRERGHVFTDRLLHARGRKETWFLGAETMRPMVQSLIPHVSLKRATRLSQLRYAGRRSLKSLPPRSAVVAFSADRVYELAEALRRLRGGVAVVLGALSPRTRNAQVAMYQSGEVQYLVATDAIGMGLNLDLGHVAFASLSKFDGAEQRELFPDELAQIAGRAGRHLNDGTFGTLNTLEELPPRVVTAIETHRFPAVRSLIWRNAELDFASPEALLDSLSRAPRHNAFVRVERADDFDALKDLSHIPAVRDVVTDRAGVELLWQVCQIPDFRKGLFGQHVSLLRETFLQLTAGDGVLDATWLSKQVSPLDDVSGDIHTLMDRLAAIRIWTYISHRSSWLRDAEQWQERTRHIEDALGDALHERLVERFVQRAARRSARRFVRASATPAASSDNPFAKLGALLGESGSAEGLMTEEQFVQRVVDATHEVFEVDAFGNISFESQPLGRLVRGTDRRSPQVALAEPEVWTGGARRRLERRLHALARDLVTEAMGGFPAESLTGAGRTPPTRGLAYRLAEGMGLITVGEAREQWALLDEESRERLKAVGVREGRRFVYVAGALAPQALERRCMLTALFLQKPSPRGVPREPVLDAAGWNVREARAFGYELLGPVALRIDLVERLGEALRHPRGAPEVQALTRELRLEGGTRALVLRELGGAPQGSASKRRRRRRRGSAPAMASDKAGTHGAPAHAGTHPMPRRDGPEPRGAQGTPKSD</sequence>
<dbReference type="Gene3D" id="3.40.50.300">
    <property type="entry name" value="P-loop containing nucleotide triphosphate hydrolases"/>
    <property type="match status" value="2"/>
</dbReference>
<dbReference type="InterPro" id="IPR001650">
    <property type="entry name" value="Helicase_C-like"/>
</dbReference>
<dbReference type="GO" id="GO:0004386">
    <property type="term" value="F:helicase activity"/>
    <property type="evidence" value="ECO:0007669"/>
    <property type="project" value="UniProtKB-KW"/>
</dbReference>
<accession>A0A511T7Z1</accession>
<dbReference type="Pfam" id="PF22527">
    <property type="entry name" value="DEXQc_Suv3"/>
    <property type="match status" value="1"/>
</dbReference>
<dbReference type="GO" id="GO:0016787">
    <property type="term" value="F:hydrolase activity"/>
    <property type="evidence" value="ECO:0007669"/>
    <property type="project" value="UniProtKB-KW"/>
</dbReference>
<reference evidence="7 10" key="2">
    <citation type="submission" date="2019-07" db="EMBL/GenBank/DDBJ databases">
        <title>Whole genome shotgun sequence of Myxococcus fulvus NBRC 100333.</title>
        <authorList>
            <person name="Hosoyama A."/>
            <person name="Uohara A."/>
            <person name="Ohji S."/>
            <person name="Ichikawa N."/>
        </authorList>
    </citation>
    <scope>NUCLEOTIDE SEQUENCE [LARGE SCALE GENOMIC DNA]</scope>
    <source>
        <strain evidence="7 10">NBRC 100333</strain>
    </source>
</reference>
<evidence type="ECO:0000256" key="2">
    <source>
        <dbReference type="ARBA" id="ARBA00022801"/>
    </source>
</evidence>
<feature type="compositionally biased region" description="Low complexity" evidence="5">
    <location>
        <begin position="807"/>
        <end position="818"/>
    </location>
</feature>
<feature type="region of interest" description="Disordered" evidence="5">
    <location>
        <begin position="776"/>
        <end position="837"/>
    </location>
</feature>
<evidence type="ECO:0000259" key="6">
    <source>
        <dbReference type="PROSITE" id="PS51194"/>
    </source>
</evidence>
<protein>
    <submittedName>
        <fullName evidence="8">ATP-dependent RNA helicase SUPV3L1/SUV3</fullName>
    </submittedName>
</protein>
<feature type="compositionally biased region" description="Basic residues" evidence="5">
    <location>
        <begin position="786"/>
        <end position="795"/>
    </location>
</feature>
<proteinExistence type="predicted"/>
<dbReference type="EMBL" id="BJXR01000038">
    <property type="protein sequence ID" value="GEN10300.1"/>
    <property type="molecule type" value="Genomic_DNA"/>
</dbReference>
<evidence type="ECO:0000256" key="3">
    <source>
        <dbReference type="ARBA" id="ARBA00022806"/>
    </source>
</evidence>
<dbReference type="EMBL" id="FOIB01000010">
    <property type="protein sequence ID" value="SEU34647.1"/>
    <property type="molecule type" value="Genomic_DNA"/>
</dbReference>
<dbReference type="Proteomes" id="UP000321514">
    <property type="component" value="Unassembled WGS sequence"/>
</dbReference>